<evidence type="ECO:0000313" key="4">
    <source>
        <dbReference type="Proteomes" id="UP000683360"/>
    </source>
</evidence>
<protein>
    <recommendedName>
        <fullName evidence="2">VDE lipocalin domain-containing protein</fullName>
    </recommendedName>
</protein>
<feature type="chain" id="PRO_5035867317" description="VDE lipocalin domain-containing protein" evidence="1">
    <location>
        <begin position="25"/>
        <end position="197"/>
    </location>
</feature>
<accession>A0A8S3QY94</accession>
<keyword evidence="1" id="KW-0732">Signal</keyword>
<feature type="domain" description="VDE lipocalin" evidence="2">
    <location>
        <begin position="23"/>
        <end position="187"/>
    </location>
</feature>
<dbReference type="Gene3D" id="2.40.128.20">
    <property type="match status" value="1"/>
</dbReference>
<dbReference type="OrthoDB" id="10258187at2759"/>
<dbReference type="InterPro" id="IPR010788">
    <property type="entry name" value="VDE_dom"/>
</dbReference>
<dbReference type="GO" id="GO:0008289">
    <property type="term" value="F:lipid binding"/>
    <property type="evidence" value="ECO:0007669"/>
    <property type="project" value="UniProtKB-KW"/>
</dbReference>
<comment type="caution">
    <text evidence="3">The sequence shown here is derived from an EMBL/GenBank/DDBJ whole genome shotgun (WGS) entry which is preliminary data.</text>
</comment>
<gene>
    <name evidence="3" type="ORF">MEDL_14550</name>
</gene>
<dbReference type="Pfam" id="PF07137">
    <property type="entry name" value="VDE"/>
    <property type="match status" value="1"/>
</dbReference>
<reference evidence="3" key="1">
    <citation type="submission" date="2021-03" db="EMBL/GenBank/DDBJ databases">
        <authorList>
            <person name="Bekaert M."/>
        </authorList>
    </citation>
    <scope>NUCLEOTIDE SEQUENCE</scope>
</reference>
<feature type="signal peptide" evidence="1">
    <location>
        <begin position="1"/>
        <end position="24"/>
    </location>
</feature>
<dbReference type="InterPro" id="IPR012674">
    <property type="entry name" value="Calycin"/>
</dbReference>
<dbReference type="EMBL" id="CAJPWZ010000725">
    <property type="protein sequence ID" value="CAG2199856.1"/>
    <property type="molecule type" value="Genomic_DNA"/>
</dbReference>
<dbReference type="SUPFAM" id="SSF50814">
    <property type="entry name" value="Lipocalins"/>
    <property type="match status" value="1"/>
</dbReference>
<proteinExistence type="predicted"/>
<evidence type="ECO:0000256" key="1">
    <source>
        <dbReference type="SAM" id="SignalP"/>
    </source>
</evidence>
<dbReference type="AlphaFoldDB" id="A0A8S3QY94"/>
<organism evidence="3 4">
    <name type="scientific">Mytilus edulis</name>
    <name type="common">Blue mussel</name>
    <dbReference type="NCBI Taxonomy" id="6550"/>
    <lineage>
        <taxon>Eukaryota</taxon>
        <taxon>Metazoa</taxon>
        <taxon>Spiralia</taxon>
        <taxon>Lophotrochozoa</taxon>
        <taxon>Mollusca</taxon>
        <taxon>Bivalvia</taxon>
        <taxon>Autobranchia</taxon>
        <taxon>Pteriomorphia</taxon>
        <taxon>Mytilida</taxon>
        <taxon>Mytiloidea</taxon>
        <taxon>Mytilidae</taxon>
        <taxon>Mytilinae</taxon>
        <taxon>Mytilus</taxon>
    </lineage>
</organism>
<evidence type="ECO:0000259" key="2">
    <source>
        <dbReference type="Pfam" id="PF07137"/>
    </source>
</evidence>
<keyword evidence="4" id="KW-1185">Reference proteome</keyword>
<dbReference type="Proteomes" id="UP000683360">
    <property type="component" value="Unassembled WGS sequence"/>
</dbReference>
<sequence>MKETNILILIATCIVLPLIIHTEADTCQRPNRLETSFDFTSLDGTWYVVRGLNSQFDCYDCRNITFLPLPVLPQAFIAEEHYILKLNDSTEHFDVKSSVSQWNATTPGIVRFYSSASDATLEWRVLDYALNNTYVYAYYCGTYNWGYQFEGSVVLSRTTSISDETVSKLDHIATSLGWNWNSYCKPDLIDQCDYIYE</sequence>
<evidence type="ECO:0000313" key="3">
    <source>
        <dbReference type="EMBL" id="CAG2199856.1"/>
    </source>
</evidence>
<dbReference type="GO" id="GO:0046422">
    <property type="term" value="F:violaxanthin de-epoxidase activity"/>
    <property type="evidence" value="ECO:0007669"/>
    <property type="project" value="InterPro"/>
</dbReference>
<name>A0A8S3QY94_MYTED</name>